<gene>
    <name evidence="4" type="ORF">ACFOYW_09785</name>
</gene>
<accession>A0ABV8Q7M8</accession>
<sequence>MPALLRTAAVAAAATVLAVATPLAAQAASPAPYAPSKQASWSAAVCAGGTLHHQLPTGTFGASRALLETVTGTGDDAALPGVFLAAQTSYSLTSTARGAATVDLTFPTSAVGSYDVSLAQLGGGATSYGAVTVNTPGSTECPVVAAADSPPDSPVKLSADAPADPPPAAATTQLAATGSTVNAGVVWGAGGAIILGAAATLVFGRRRQPRRR</sequence>
<evidence type="ECO:0008006" key="6">
    <source>
        <dbReference type="Google" id="ProtNLM"/>
    </source>
</evidence>
<feature type="chain" id="PRO_5045219955" description="LPXTG-motif cell wall anchor domain-containing protein" evidence="3">
    <location>
        <begin position="28"/>
        <end position="212"/>
    </location>
</feature>
<comment type="caution">
    <text evidence="4">The sequence shown here is derived from an EMBL/GenBank/DDBJ whole genome shotgun (WGS) entry which is preliminary data.</text>
</comment>
<evidence type="ECO:0000313" key="5">
    <source>
        <dbReference type="Proteomes" id="UP001595900"/>
    </source>
</evidence>
<feature type="signal peptide" evidence="3">
    <location>
        <begin position="1"/>
        <end position="27"/>
    </location>
</feature>
<keyword evidence="2" id="KW-0812">Transmembrane</keyword>
<dbReference type="EMBL" id="JBHSCN010000005">
    <property type="protein sequence ID" value="MFC4243663.1"/>
    <property type="molecule type" value="Genomic_DNA"/>
</dbReference>
<protein>
    <recommendedName>
        <fullName evidence="6">LPXTG-motif cell wall anchor domain-containing protein</fullName>
    </recommendedName>
</protein>
<proteinExistence type="predicted"/>
<keyword evidence="3" id="KW-0732">Signal</keyword>
<dbReference type="RefSeq" id="WP_390228743.1">
    <property type="nucleotide sequence ID" value="NZ_JBHSCN010000005.1"/>
</dbReference>
<name>A0ABV8Q7M8_9MICO</name>
<organism evidence="4 5">
    <name type="scientific">Gryllotalpicola reticulitermitis</name>
    <dbReference type="NCBI Taxonomy" id="1184153"/>
    <lineage>
        <taxon>Bacteria</taxon>
        <taxon>Bacillati</taxon>
        <taxon>Actinomycetota</taxon>
        <taxon>Actinomycetes</taxon>
        <taxon>Micrococcales</taxon>
        <taxon>Microbacteriaceae</taxon>
        <taxon>Gryllotalpicola</taxon>
    </lineage>
</organism>
<dbReference type="Proteomes" id="UP001595900">
    <property type="component" value="Unassembled WGS sequence"/>
</dbReference>
<evidence type="ECO:0000256" key="2">
    <source>
        <dbReference type="SAM" id="Phobius"/>
    </source>
</evidence>
<evidence type="ECO:0000256" key="3">
    <source>
        <dbReference type="SAM" id="SignalP"/>
    </source>
</evidence>
<keyword evidence="2" id="KW-1133">Transmembrane helix</keyword>
<keyword evidence="5" id="KW-1185">Reference proteome</keyword>
<keyword evidence="2" id="KW-0472">Membrane</keyword>
<evidence type="ECO:0000256" key="1">
    <source>
        <dbReference type="SAM" id="MobiDB-lite"/>
    </source>
</evidence>
<reference evidence="5" key="1">
    <citation type="journal article" date="2019" name="Int. J. Syst. Evol. Microbiol.">
        <title>The Global Catalogue of Microorganisms (GCM) 10K type strain sequencing project: providing services to taxonomists for standard genome sequencing and annotation.</title>
        <authorList>
            <consortium name="The Broad Institute Genomics Platform"/>
            <consortium name="The Broad Institute Genome Sequencing Center for Infectious Disease"/>
            <person name="Wu L."/>
            <person name="Ma J."/>
        </authorList>
    </citation>
    <scope>NUCLEOTIDE SEQUENCE [LARGE SCALE GENOMIC DNA]</scope>
    <source>
        <strain evidence="5">CGMCC 1.10363</strain>
    </source>
</reference>
<feature type="region of interest" description="Disordered" evidence="1">
    <location>
        <begin position="146"/>
        <end position="170"/>
    </location>
</feature>
<evidence type="ECO:0000313" key="4">
    <source>
        <dbReference type="EMBL" id="MFC4243663.1"/>
    </source>
</evidence>
<feature type="transmembrane region" description="Helical" evidence="2">
    <location>
        <begin position="184"/>
        <end position="204"/>
    </location>
</feature>